<evidence type="ECO:0000259" key="1">
    <source>
        <dbReference type="Pfam" id="PF06250"/>
    </source>
</evidence>
<dbReference type="Proteomes" id="UP000607559">
    <property type="component" value="Unassembled WGS sequence"/>
</dbReference>
<accession>A0A8J2UIH4</accession>
<dbReference type="EMBL" id="BMJC01000007">
    <property type="protein sequence ID" value="GGB23121.1"/>
    <property type="molecule type" value="Genomic_DNA"/>
</dbReference>
<evidence type="ECO:0000259" key="2">
    <source>
        <dbReference type="Pfam" id="PF17761"/>
    </source>
</evidence>
<organism evidence="3 4">
    <name type="scientific">Puia dinghuensis</name>
    <dbReference type="NCBI Taxonomy" id="1792502"/>
    <lineage>
        <taxon>Bacteria</taxon>
        <taxon>Pseudomonadati</taxon>
        <taxon>Bacteroidota</taxon>
        <taxon>Chitinophagia</taxon>
        <taxon>Chitinophagales</taxon>
        <taxon>Chitinophagaceae</taxon>
        <taxon>Puia</taxon>
    </lineage>
</organism>
<dbReference type="RefSeq" id="WP_188937643.1">
    <property type="nucleotide sequence ID" value="NZ_BMJC01000007.1"/>
</dbReference>
<feature type="domain" description="YhcG PDDEXK nuclease" evidence="1">
    <location>
        <begin position="170"/>
        <end position="323"/>
    </location>
</feature>
<dbReference type="Pfam" id="PF17761">
    <property type="entry name" value="DUF1016_N"/>
    <property type="match status" value="1"/>
</dbReference>
<dbReference type="InterPro" id="IPR053148">
    <property type="entry name" value="PD-DEXK-like_domain"/>
</dbReference>
<evidence type="ECO:0000313" key="3">
    <source>
        <dbReference type="EMBL" id="GGB23121.1"/>
    </source>
</evidence>
<reference evidence="3" key="2">
    <citation type="submission" date="2020-09" db="EMBL/GenBank/DDBJ databases">
        <authorList>
            <person name="Sun Q."/>
            <person name="Zhou Y."/>
        </authorList>
    </citation>
    <scope>NUCLEOTIDE SEQUENCE</scope>
    <source>
        <strain evidence="3">CGMCC 1.15448</strain>
    </source>
</reference>
<evidence type="ECO:0000313" key="4">
    <source>
        <dbReference type="Proteomes" id="UP000607559"/>
    </source>
</evidence>
<dbReference type="PANTHER" id="PTHR30547:SF5">
    <property type="entry name" value="NUCLEASE YHCG-RELATED"/>
    <property type="match status" value="1"/>
</dbReference>
<gene>
    <name evidence="3" type="ORF">GCM10011511_53800</name>
</gene>
<dbReference type="GO" id="GO:0003676">
    <property type="term" value="F:nucleic acid binding"/>
    <property type="evidence" value="ECO:0007669"/>
    <property type="project" value="InterPro"/>
</dbReference>
<dbReference type="Gene3D" id="3.40.1350.10">
    <property type="match status" value="1"/>
</dbReference>
<proteinExistence type="predicted"/>
<evidence type="ECO:0008006" key="5">
    <source>
        <dbReference type="Google" id="ProtNLM"/>
    </source>
</evidence>
<keyword evidence="4" id="KW-1185">Reference proteome</keyword>
<dbReference type="Pfam" id="PF06250">
    <property type="entry name" value="YhcG_C"/>
    <property type="match status" value="1"/>
</dbReference>
<feature type="domain" description="YhcG N-terminal" evidence="2">
    <location>
        <begin position="11"/>
        <end position="148"/>
    </location>
</feature>
<dbReference type="InterPro" id="IPR041527">
    <property type="entry name" value="YhcG_N"/>
</dbReference>
<name>A0A8J2UIH4_9BACT</name>
<sequence length="334" mass="39052">MKNGYKEWFAEIKRKVQQAQLRAAANFNAVLIELYWDLGKEILAREAEFKWGDNFLEQLSADLKANFPKINGFSRRNLYSIRQWYLFFSQRFEFVPQPVAQLPWSYQRLLISKIKDIELAILYAKATYKNGWSRDALEANIKSSYHLRLGKADHNFELTLPKPQSDLAAESIKDPYHFDFLGLEEDAQEREIEQALTQKITDFMLELGKGFAFVGRQYKLEISYNDYYLDLLFYHLHLRCYVVIELKAGKFRPEYAGKLNFYLSAVDTQLRHPTDCPSIGILLCRTKDKIEVEYALRDMNKPIGVGAFELSEIIPDELKTQLPTIEEMERGLID</sequence>
<comment type="caution">
    <text evidence="3">The sequence shown here is derived from an EMBL/GenBank/DDBJ whole genome shotgun (WGS) entry which is preliminary data.</text>
</comment>
<protein>
    <recommendedName>
        <fullName evidence="5">DUF1016 domain-containing protein</fullName>
    </recommendedName>
</protein>
<dbReference type="AlphaFoldDB" id="A0A8J2UIH4"/>
<reference evidence="3" key="1">
    <citation type="journal article" date="2014" name="Int. J. Syst. Evol. Microbiol.">
        <title>Complete genome sequence of Corynebacterium casei LMG S-19264T (=DSM 44701T), isolated from a smear-ripened cheese.</title>
        <authorList>
            <consortium name="US DOE Joint Genome Institute (JGI-PGF)"/>
            <person name="Walter F."/>
            <person name="Albersmeier A."/>
            <person name="Kalinowski J."/>
            <person name="Ruckert C."/>
        </authorList>
    </citation>
    <scope>NUCLEOTIDE SEQUENCE</scope>
    <source>
        <strain evidence="3">CGMCC 1.15448</strain>
    </source>
</reference>
<dbReference type="PANTHER" id="PTHR30547">
    <property type="entry name" value="UNCHARACTERIZED PROTEIN YHCG-RELATED"/>
    <property type="match status" value="1"/>
</dbReference>
<dbReference type="InterPro" id="IPR009362">
    <property type="entry name" value="YhcG_C"/>
</dbReference>
<dbReference type="InterPro" id="IPR011856">
    <property type="entry name" value="tRNA_endonuc-like_dom_sf"/>
</dbReference>